<reference evidence="1 2" key="1">
    <citation type="submission" date="2019-04" db="EMBL/GenBank/DDBJ databases">
        <title>Friends and foes A comparative genomics study of 23 Aspergillus species from section Flavi.</title>
        <authorList>
            <consortium name="DOE Joint Genome Institute"/>
            <person name="Kjaerbolling I."/>
            <person name="Vesth T."/>
            <person name="Frisvad J.C."/>
            <person name="Nybo J.L."/>
            <person name="Theobald S."/>
            <person name="Kildgaard S."/>
            <person name="Isbrandt T."/>
            <person name="Kuo A."/>
            <person name="Sato A."/>
            <person name="Lyhne E.K."/>
            <person name="Kogle M.E."/>
            <person name="Wiebenga A."/>
            <person name="Kun R.S."/>
            <person name="Lubbers R.J."/>
            <person name="Makela M.R."/>
            <person name="Barry K."/>
            <person name="Chovatia M."/>
            <person name="Clum A."/>
            <person name="Daum C."/>
            <person name="Haridas S."/>
            <person name="He G."/>
            <person name="LaButti K."/>
            <person name="Lipzen A."/>
            <person name="Mondo S."/>
            <person name="Riley R."/>
            <person name="Salamov A."/>
            <person name="Simmons B.A."/>
            <person name="Magnuson J.K."/>
            <person name="Henrissat B."/>
            <person name="Mortensen U.H."/>
            <person name="Larsen T.O."/>
            <person name="Devries R.P."/>
            <person name="Grigoriev I.V."/>
            <person name="Machida M."/>
            <person name="Baker S.E."/>
            <person name="Andersen M.R."/>
        </authorList>
    </citation>
    <scope>NUCLEOTIDE SEQUENCE [LARGE SCALE GENOMIC DNA]</scope>
    <source>
        <strain evidence="1 2">CBS 151.66</strain>
    </source>
</reference>
<proteinExistence type="predicted"/>
<evidence type="ECO:0000313" key="1">
    <source>
        <dbReference type="EMBL" id="KAB8072096.1"/>
    </source>
</evidence>
<organism evidence="1 2">
    <name type="scientific">Aspergillus leporis</name>
    <dbReference type="NCBI Taxonomy" id="41062"/>
    <lineage>
        <taxon>Eukaryota</taxon>
        <taxon>Fungi</taxon>
        <taxon>Dikarya</taxon>
        <taxon>Ascomycota</taxon>
        <taxon>Pezizomycotina</taxon>
        <taxon>Eurotiomycetes</taxon>
        <taxon>Eurotiomycetidae</taxon>
        <taxon>Eurotiales</taxon>
        <taxon>Aspergillaceae</taxon>
        <taxon>Aspergillus</taxon>
        <taxon>Aspergillus subgen. Circumdati</taxon>
    </lineage>
</organism>
<accession>A0A5N5WU80</accession>
<protein>
    <submittedName>
        <fullName evidence="1">Uncharacterized protein</fullName>
    </submittedName>
</protein>
<sequence length="89" mass="9461">MISKNARTCSVERSRCAGDWAELDVVGNESRRISGLDAESSSVFWVLERLVWISPGMKAEGGIGGYVVAMLQNGHGDGDGFDIVGLSGE</sequence>
<evidence type="ECO:0000313" key="2">
    <source>
        <dbReference type="Proteomes" id="UP000326565"/>
    </source>
</evidence>
<gene>
    <name evidence="1" type="ORF">BDV29DRAFT_178048</name>
</gene>
<name>A0A5N5WU80_9EURO</name>
<keyword evidence="2" id="KW-1185">Reference proteome</keyword>
<dbReference type="Proteomes" id="UP000326565">
    <property type="component" value="Unassembled WGS sequence"/>
</dbReference>
<dbReference type="AlphaFoldDB" id="A0A5N5WU80"/>
<dbReference type="EMBL" id="ML732255">
    <property type="protein sequence ID" value="KAB8072096.1"/>
    <property type="molecule type" value="Genomic_DNA"/>
</dbReference>